<dbReference type="RefSeq" id="WP_294896249.1">
    <property type="nucleotide sequence ID" value="NZ_DLUI01000118.1"/>
</dbReference>
<protein>
    <submittedName>
        <fullName evidence="2">N(2)-fixation sustaining protein CowN</fullName>
    </submittedName>
</protein>
<accession>A0A2D3WG11</accession>
<organism evidence="2 3">
    <name type="scientific">Sulfuricurvum kujiense</name>
    <dbReference type="NCBI Taxonomy" id="148813"/>
    <lineage>
        <taxon>Bacteria</taxon>
        <taxon>Pseudomonadati</taxon>
        <taxon>Campylobacterota</taxon>
        <taxon>Epsilonproteobacteria</taxon>
        <taxon>Campylobacterales</taxon>
        <taxon>Sulfurimonadaceae</taxon>
        <taxon>Sulfuricurvum</taxon>
    </lineage>
</organism>
<comment type="caution">
    <text evidence="2">The sequence shown here is derived from an EMBL/GenBank/DDBJ whole genome shotgun (WGS) entry which is preliminary data.</text>
</comment>
<gene>
    <name evidence="2" type="ORF">CFH83_08260</name>
</gene>
<evidence type="ECO:0000256" key="1">
    <source>
        <dbReference type="ARBA" id="ARBA00023231"/>
    </source>
</evidence>
<dbReference type="Pfam" id="PF20543">
    <property type="entry name" value="CowN"/>
    <property type="match status" value="1"/>
</dbReference>
<dbReference type="AlphaFoldDB" id="A0A2D3WG11"/>
<sequence length="100" mass="12074">MEYDNKETVDRYVSFMNIDCYLHATEVIDAIIEVTHDKKYNNRFWEAFKEKIPQSYHEKQSDEKVLYHVCASVFYIEELFEESNHVIGLELMKNCEYQCC</sequence>
<dbReference type="InterPro" id="IPR024899">
    <property type="entry name" value="CowN"/>
</dbReference>
<reference evidence="2 3" key="1">
    <citation type="journal article" date="2017" name="Front. Microbiol.">
        <title>Comparative Genomic Analysis of the Class Epsilonproteobacteria and Proposed Reclassification to Epsilonbacteraeota (phyl. nov.).</title>
        <authorList>
            <person name="Waite D.W."/>
            <person name="Vanwonterghem I."/>
            <person name="Rinke C."/>
            <person name="Parks D.H."/>
            <person name="Zhang Y."/>
            <person name="Takai K."/>
            <person name="Sievert S.M."/>
            <person name="Simon J."/>
            <person name="Campbell B.J."/>
            <person name="Hanson T.E."/>
            <person name="Woyke T."/>
            <person name="Klotz M.G."/>
            <person name="Hugenholtz P."/>
        </authorList>
    </citation>
    <scope>NUCLEOTIDE SEQUENCE [LARGE SCALE GENOMIC DNA]</scope>
    <source>
        <strain evidence="2">UBA12443</strain>
    </source>
</reference>
<dbReference type="GO" id="GO:0009399">
    <property type="term" value="P:nitrogen fixation"/>
    <property type="evidence" value="ECO:0007669"/>
    <property type="project" value="InterPro"/>
</dbReference>
<proteinExistence type="inferred from homology"/>
<keyword evidence="1" id="KW-0535">Nitrogen fixation</keyword>
<dbReference type="NCBIfam" id="NF033689">
    <property type="entry name" value="N2Fix_CO_CowN"/>
    <property type="match status" value="1"/>
</dbReference>
<dbReference type="Proteomes" id="UP000228859">
    <property type="component" value="Unassembled WGS sequence"/>
</dbReference>
<evidence type="ECO:0000313" key="2">
    <source>
        <dbReference type="EMBL" id="DAB38010.1"/>
    </source>
</evidence>
<dbReference type="HAMAP" id="MF_02117">
    <property type="entry name" value="CowN"/>
    <property type="match status" value="1"/>
</dbReference>
<evidence type="ECO:0000313" key="3">
    <source>
        <dbReference type="Proteomes" id="UP000228859"/>
    </source>
</evidence>
<dbReference type="EMBL" id="DLUI01000118">
    <property type="protein sequence ID" value="DAB38010.1"/>
    <property type="molecule type" value="Genomic_DNA"/>
</dbReference>
<name>A0A2D3WG11_9BACT</name>